<dbReference type="InterPro" id="IPR024177">
    <property type="entry name" value="Biotin_synthase"/>
</dbReference>
<comment type="cofactor">
    <cofactor evidence="14">
        <name>[2Fe-2S] cluster</name>
        <dbReference type="ChEBI" id="CHEBI:190135"/>
    </cofactor>
    <text evidence="14">Binds 1 [2Fe-2S] cluster. The cluster is coordinated with 3 cysteines and 1 arginine.</text>
</comment>
<dbReference type="UniPathway" id="UPA00078">
    <property type="reaction ID" value="UER00162"/>
</dbReference>
<dbReference type="InterPro" id="IPR007197">
    <property type="entry name" value="rSAM"/>
</dbReference>
<dbReference type="SFLD" id="SFLDS00029">
    <property type="entry name" value="Radical_SAM"/>
    <property type="match status" value="1"/>
</dbReference>
<protein>
    <recommendedName>
        <fullName evidence="3 13">Biotin synthase</fullName>
        <ecNumber evidence="3 13">2.8.1.6</ecNumber>
    </recommendedName>
</protein>
<dbReference type="GO" id="GO:0004076">
    <property type="term" value="F:biotin synthase activity"/>
    <property type="evidence" value="ECO:0007669"/>
    <property type="project" value="UniProtKB-UniRule"/>
</dbReference>
<dbReference type="PANTHER" id="PTHR22976">
    <property type="entry name" value="BIOTIN SYNTHASE"/>
    <property type="match status" value="1"/>
</dbReference>
<comment type="similarity">
    <text evidence="2 13">Belongs to the radical SAM superfamily. Biotin synthase family.</text>
</comment>
<feature type="domain" description="Radical SAM core" evidence="15">
    <location>
        <begin position="37"/>
        <end position="264"/>
    </location>
</feature>
<keyword evidence="7 13" id="KW-0001">2Fe-2S</keyword>
<comment type="caution">
    <text evidence="16">The sequence shown here is derived from an EMBL/GenBank/DDBJ whole genome shotgun (WGS) entry which is preliminary data.</text>
</comment>
<dbReference type="InterPro" id="IPR013785">
    <property type="entry name" value="Aldolase_TIM"/>
</dbReference>
<comment type="pathway">
    <text evidence="1 13">Cofactor biosynthesis; biotin biosynthesis; biotin from 7,8-diaminononanoate: step 2/2.</text>
</comment>
<evidence type="ECO:0000256" key="3">
    <source>
        <dbReference type="ARBA" id="ARBA00012236"/>
    </source>
</evidence>
<evidence type="ECO:0000256" key="7">
    <source>
        <dbReference type="ARBA" id="ARBA00022714"/>
    </source>
</evidence>
<feature type="binding site" evidence="13 14">
    <location>
        <position position="56"/>
    </location>
    <ligand>
        <name>[4Fe-4S] cluster</name>
        <dbReference type="ChEBI" id="CHEBI:49883"/>
        <note>4Fe-4S-S-AdoMet</note>
    </ligand>
</feature>
<keyword evidence="10 13" id="KW-0408">Iron</keyword>
<feature type="binding site" evidence="13 14">
    <location>
        <position position="127"/>
    </location>
    <ligand>
        <name>[2Fe-2S] cluster</name>
        <dbReference type="ChEBI" id="CHEBI:190135"/>
    </ligand>
</feature>
<feature type="binding site" evidence="13 14">
    <location>
        <position position="187"/>
    </location>
    <ligand>
        <name>[2Fe-2S] cluster</name>
        <dbReference type="ChEBI" id="CHEBI:190135"/>
    </ligand>
</feature>
<dbReference type="OrthoDB" id="9786826at2"/>
<dbReference type="PROSITE" id="PS51918">
    <property type="entry name" value="RADICAL_SAM"/>
    <property type="match status" value="1"/>
</dbReference>
<evidence type="ECO:0000256" key="2">
    <source>
        <dbReference type="ARBA" id="ARBA00010765"/>
    </source>
</evidence>
<dbReference type="SFLD" id="SFLDF00272">
    <property type="entry name" value="biotin_synthase"/>
    <property type="match status" value="1"/>
</dbReference>
<dbReference type="Pfam" id="PF04055">
    <property type="entry name" value="Radical_SAM"/>
    <property type="match status" value="1"/>
</dbReference>
<keyword evidence="9 13" id="KW-0093">Biotin biosynthesis</keyword>
<dbReference type="NCBIfam" id="TIGR00433">
    <property type="entry name" value="bioB"/>
    <property type="match status" value="1"/>
</dbReference>
<dbReference type="EMBL" id="QQAX01000015">
    <property type="protein sequence ID" value="RDI42428.1"/>
    <property type="molecule type" value="Genomic_DNA"/>
</dbReference>
<evidence type="ECO:0000256" key="14">
    <source>
        <dbReference type="PIRSR" id="PIRSR001619-1"/>
    </source>
</evidence>
<dbReference type="InterPro" id="IPR010722">
    <property type="entry name" value="BATS_dom"/>
</dbReference>
<dbReference type="HAMAP" id="MF_01694">
    <property type="entry name" value="BioB"/>
    <property type="match status" value="1"/>
</dbReference>
<evidence type="ECO:0000256" key="5">
    <source>
        <dbReference type="ARBA" id="ARBA00022679"/>
    </source>
</evidence>
<accession>A0A370GF37</accession>
<evidence type="ECO:0000256" key="10">
    <source>
        <dbReference type="ARBA" id="ARBA00023004"/>
    </source>
</evidence>
<comment type="cofactor">
    <cofactor evidence="13 14">
        <name>[4Fe-4S] cluster</name>
        <dbReference type="ChEBI" id="CHEBI:49883"/>
    </cofactor>
    <text evidence="13 14">Binds 1 [4Fe-4S] cluster. The cluster is coordinated with 3 cysteines and an exchangeable S-adenosyl-L-methionine.</text>
</comment>
<evidence type="ECO:0000313" key="16">
    <source>
        <dbReference type="EMBL" id="RDI42428.1"/>
    </source>
</evidence>
<reference evidence="16 17" key="1">
    <citation type="submission" date="2018-07" db="EMBL/GenBank/DDBJ databases">
        <title>Genomic Encyclopedia of Type Strains, Phase IV (KMG-IV): sequencing the most valuable type-strain genomes for metagenomic binning, comparative biology and taxonomic classification.</title>
        <authorList>
            <person name="Goeker M."/>
        </authorList>
    </citation>
    <scope>NUCLEOTIDE SEQUENCE [LARGE SCALE GENOMIC DNA]</scope>
    <source>
        <strain evidence="16 17">DSM 16500</strain>
    </source>
</reference>
<evidence type="ECO:0000256" key="8">
    <source>
        <dbReference type="ARBA" id="ARBA00022723"/>
    </source>
</evidence>
<keyword evidence="5 13" id="KW-0808">Transferase</keyword>
<dbReference type="PIRSF" id="PIRSF001619">
    <property type="entry name" value="Biotin_synth"/>
    <property type="match status" value="1"/>
</dbReference>
<dbReference type="SMART" id="SM00729">
    <property type="entry name" value="Elp3"/>
    <property type="match status" value="1"/>
</dbReference>
<feature type="binding site" evidence="13 14">
    <location>
        <position position="52"/>
    </location>
    <ligand>
        <name>[4Fe-4S] cluster</name>
        <dbReference type="ChEBI" id="CHEBI:49883"/>
        <note>4Fe-4S-S-AdoMet</note>
    </ligand>
</feature>
<proteinExistence type="inferred from homology"/>
<evidence type="ECO:0000256" key="6">
    <source>
        <dbReference type="ARBA" id="ARBA00022691"/>
    </source>
</evidence>
<dbReference type="Gene3D" id="3.20.20.70">
    <property type="entry name" value="Aldolase class I"/>
    <property type="match status" value="1"/>
</dbReference>
<dbReference type="Pfam" id="PF06968">
    <property type="entry name" value="BATS"/>
    <property type="match status" value="1"/>
</dbReference>
<keyword evidence="17" id="KW-1185">Reference proteome</keyword>
<keyword evidence="8 13" id="KW-0479">Metal-binding</keyword>
<name>A0A370GF37_9COXI</name>
<organism evidence="16 17">
    <name type="scientific">Aquicella lusitana</name>
    <dbReference type="NCBI Taxonomy" id="254246"/>
    <lineage>
        <taxon>Bacteria</taxon>
        <taxon>Pseudomonadati</taxon>
        <taxon>Pseudomonadota</taxon>
        <taxon>Gammaproteobacteria</taxon>
        <taxon>Legionellales</taxon>
        <taxon>Coxiellaceae</taxon>
        <taxon>Aquicella</taxon>
    </lineage>
</organism>
<dbReference type="SFLD" id="SFLDG01060">
    <property type="entry name" value="BATS_domain_containing"/>
    <property type="match status" value="1"/>
</dbReference>
<dbReference type="CDD" id="cd01335">
    <property type="entry name" value="Radical_SAM"/>
    <property type="match status" value="1"/>
</dbReference>
<keyword evidence="4 13" id="KW-0004">4Fe-4S</keyword>
<dbReference type="InterPro" id="IPR002684">
    <property type="entry name" value="Biotin_synth/BioAB"/>
</dbReference>
<keyword evidence="6 13" id="KW-0949">S-adenosyl-L-methionine</keyword>
<dbReference type="RefSeq" id="WP_114834695.1">
    <property type="nucleotide sequence ID" value="NZ_LR699114.1"/>
</dbReference>
<evidence type="ECO:0000256" key="13">
    <source>
        <dbReference type="HAMAP-Rule" id="MF_01694"/>
    </source>
</evidence>
<comment type="catalytic activity">
    <reaction evidence="12 13">
        <text>(4R,5S)-dethiobiotin + (sulfur carrier)-SH + 2 reduced [2Fe-2S]-[ferredoxin] + 2 S-adenosyl-L-methionine = (sulfur carrier)-H + biotin + 2 5'-deoxyadenosine + 2 L-methionine + 2 oxidized [2Fe-2S]-[ferredoxin]</text>
        <dbReference type="Rhea" id="RHEA:22060"/>
        <dbReference type="Rhea" id="RHEA-COMP:10000"/>
        <dbReference type="Rhea" id="RHEA-COMP:10001"/>
        <dbReference type="Rhea" id="RHEA-COMP:14737"/>
        <dbReference type="Rhea" id="RHEA-COMP:14739"/>
        <dbReference type="ChEBI" id="CHEBI:17319"/>
        <dbReference type="ChEBI" id="CHEBI:29917"/>
        <dbReference type="ChEBI" id="CHEBI:33737"/>
        <dbReference type="ChEBI" id="CHEBI:33738"/>
        <dbReference type="ChEBI" id="CHEBI:57586"/>
        <dbReference type="ChEBI" id="CHEBI:57844"/>
        <dbReference type="ChEBI" id="CHEBI:59789"/>
        <dbReference type="ChEBI" id="CHEBI:64428"/>
        <dbReference type="ChEBI" id="CHEBI:149473"/>
        <dbReference type="EC" id="2.8.1.6"/>
    </reaction>
</comment>
<dbReference type="AlphaFoldDB" id="A0A370GF37"/>
<evidence type="ECO:0000256" key="4">
    <source>
        <dbReference type="ARBA" id="ARBA00022485"/>
    </source>
</evidence>
<evidence type="ECO:0000256" key="1">
    <source>
        <dbReference type="ARBA" id="ARBA00004942"/>
    </source>
</evidence>
<dbReference type="PANTHER" id="PTHR22976:SF2">
    <property type="entry name" value="BIOTIN SYNTHASE, MITOCHONDRIAL"/>
    <property type="match status" value="1"/>
</dbReference>
<evidence type="ECO:0000313" key="17">
    <source>
        <dbReference type="Proteomes" id="UP000254720"/>
    </source>
</evidence>
<evidence type="ECO:0000256" key="11">
    <source>
        <dbReference type="ARBA" id="ARBA00023014"/>
    </source>
</evidence>
<evidence type="ECO:0000256" key="12">
    <source>
        <dbReference type="ARBA" id="ARBA00051157"/>
    </source>
</evidence>
<evidence type="ECO:0000256" key="9">
    <source>
        <dbReference type="ARBA" id="ARBA00022756"/>
    </source>
</evidence>
<feature type="binding site" evidence="13 14">
    <location>
        <position position="96"/>
    </location>
    <ligand>
        <name>[2Fe-2S] cluster</name>
        <dbReference type="ChEBI" id="CHEBI:190135"/>
    </ligand>
</feature>
<keyword evidence="11 13" id="KW-0411">Iron-sulfur</keyword>
<comment type="cofactor">
    <cofactor evidence="13">
        <name>[2Fe-2S] cluster</name>
        <dbReference type="ChEBI" id="CHEBI:190135"/>
    </cofactor>
    <text evidence="13">Binds 1 [2Fe-2S] cluster. The cluster is coordinated with 3 cysteines and 1 arginine.</text>
</comment>
<feature type="binding site" evidence="13 14">
    <location>
        <position position="59"/>
    </location>
    <ligand>
        <name>[4Fe-4S] cluster</name>
        <dbReference type="ChEBI" id="CHEBI:49883"/>
        <note>4Fe-4S-S-AdoMet</note>
    </ligand>
</feature>
<dbReference type="InterPro" id="IPR006638">
    <property type="entry name" value="Elp3/MiaA/NifB-like_rSAM"/>
</dbReference>
<dbReference type="SFLD" id="SFLDG01278">
    <property type="entry name" value="biotin_synthase_like"/>
    <property type="match status" value="1"/>
</dbReference>
<gene>
    <name evidence="13" type="primary">bioB</name>
    <name evidence="16" type="ORF">C8D86_11531</name>
</gene>
<dbReference type="Proteomes" id="UP000254720">
    <property type="component" value="Unassembled WGS sequence"/>
</dbReference>
<dbReference type="SUPFAM" id="SSF102114">
    <property type="entry name" value="Radical SAM enzymes"/>
    <property type="match status" value="1"/>
</dbReference>
<dbReference type="GO" id="GO:0051537">
    <property type="term" value="F:2 iron, 2 sulfur cluster binding"/>
    <property type="evidence" value="ECO:0007669"/>
    <property type="project" value="UniProtKB-KW"/>
</dbReference>
<dbReference type="SMART" id="SM00876">
    <property type="entry name" value="BATS"/>
    <property type="match status" value="1"/>
</dbReference>
<dbReference type="GO" id="GO:0051539">
    <property type="term" value="F:4 iron, 4 sulfur cluster binding"/>
    <property type="evidence" value="ECO:0007669"/>
    <property type="project" value="UniProtKB-KW"/>
</dbReference>
<dbReference type="EC" id="2.8.1.6" evidence="3 13"/>
<dbReference type="InterPro" id="IPR058240">
    <property type="entry name" value="rSAM_sf"/>
</dbReference>
<comment type="function">
    <text evidence="13">Catalyzes the conversion of dethiobiotin (DTB) to biotin by the insertion of a sulfur atom into dethiobiotin via a radical-based mechanism.</text>
</comment>
<sequence>MSESKWNTESVKRLFELPLVHLLFEAQCVHRLYFHADELELCTLLSIKTGACPEDCAYCPQSAHYSADASREKLIDVEKVVRQAQIAKEKGAVRFCMGAAWRSPPKKDFHKVLEIIRAVKNLGLETCVTLGMLNAEQAAMLYASGLDFYNHNLDTSPEYYKKIITTRTYQDRLDTLHHVRTAGIKVCCGGIIGMGESREDRIALLIQLASLPKPPESVPINRLIPFEGTPLANSPTLDNFEFIRTIAVARILMPTSILRLSAGRITMSEEMQALCFMAGINSMWLGEKLLTAKNPQCGEDHALLQKLGMKNRKVATQ</sequence>
<evidence type="ECO:0000259" key="15">
    <source>
        <dbReference type="PROSITE" id="PS51918"/>
    </source>
</evidence>
<dbReference type="GO" id="GO:0005506">
    <property type="term" value="F:iron ion binding"/>
    <property type="evidence" value="ECO:0007669"/>
    <property type="project" value="UniProtKB-UniRule"/>
</dbReference>
<feature type="binding site" evidence="13 14">
    <location>
        <position position="259"/>
    </location>
    <ligand>
        <name>[2Fe-2S] cluster</name>
        <dbReference type="ChEBI" id="CHEBI:190135"/>
    </ligand>
</feature>
<dbReference type="GO" id="GO:0009102">
    <property type="term" value="P:biotin biosynthetic process"/>
    <property type="evidence" value="ECO:0007669"/>
    <property type="project" value="UniProtKB-UniRule"/>
</dbReference>
<comment type="subunit">
    <text evidence="13">Homodimer.</text>
</comment>